<dbReference type="EMBL" id="QQBC01000004">
    <property type="protein sequence ID" value="RDI66476.1"/>
    <property type="molecule type" value="Genomic_DNA"/>
</dbReference>
<organism evidence="2 3">
    <name type="scientific">Nocardia pseudobrasiliensis</name>
    <dbReference type="NCBI Taxonomy" id="45979"/>
    <lineage>
        <taxon>Bacteria</taxon>
        <taxon>Bacillati</taxon>
        <taxon>Actinomycetota</taxon>
        <taxon>Actinomycetes</taxon>
        <taxon>Mycobacteriales</taxon>
        <taxon>Nocardiaceae</taxon>
        <taxon>Nocardia</taxon>
    </lineage>
</organism>
<reference evidence="2 3" key="1">
    <citation type="submission" date="2018-07" db="EMBL/GenBank/DDBJ databases">
        <title>Genomic Encyclopedia of Type Strains, Phase IV (KMG-IV): sequencing the most valuable type-strain genomes for metagenomic binning, comparative biology and taxonomic classification.</title>
        <authorList>
            <person name="Goeker M."/>
        </authorList>
    </citation>
    <scope>NUCLEOTIDE SEQUENCE [LARGE SCALE GENOMIC DNA]</scope>
    <source>
        <strain evidence="2 3">DSM 44290</strain>
    </source>
</reference>
<dbReference type="NCBIfam" id="TIGR03882">
    <property type="entry name" value="cyclo_dehyd_2"/>
    <property type="match status" value="1"/>
</dbReference>
<keyword evidence="2" id="KW-0687">Ribonucleoprotein</keyword>
<dbReference type="Gene3D" id="3.40.50.720">
    <property type="entry name" value="NAD(P)-binding Rossmann-like Domain"/>
    <property type="match status" value="1"/>
</dbReference>
<dbReference type="PANTHER" id="PTHR37809">
    <property type="entry name" value="RIBOSOMAL PROTEIN S12 METHYLTHIOTRANSFERASE ACCESSORY FACTOR YCAO"/>
    <property type="match status" value="1"/>
</dbReference>
<keyword evidence="3" id="KW-1185">Reference proteome</keyword>
<evidence type="ECO:0000259" key="1">
    <source>
        <dbReference type="PROSITE" id="PS51664"/>
    </source>
</evidence>
<dbReference type="InterPro" id="IPR027624">
    <property type="entry name" value="TOMM_cyclo_SagD"/>
</dbReference>
<dbReference type="Gene3D" id="3.30.160.660">
    <property type="match status" value="1"/>
</dbReference>
<dbReference type="STRING" id="1210086.GCA_001613105_03829"/>
<dbReference type="AlphaFoldDB" id="A0A370I6V6"/>
<dbReference type="GO" id="GO:0016740">
    <property type="term" value="F:transferase activity"/>
    <property type="evidence" value="ECO:0007669"/>
    <property type="project" value="UniProtKB-KW"/>
</dbReference>
<dbReference type="Gene3D" id="3.30.40.250">
    <property type="match status" value="1"/>
</dbReference>
<protein>
    <submittedName>
        <fullName evidence="2">Ribosomal protein S12 methylthiotransferase accessory factor</fullName>
    </submittedName>
</protein>
<dbReference type="InterPro" id="IPR022291">
    <property type="entry name" value="Bacteriocin_synth_cyclodeHase"/>
</dbReference>
<sequence length="639" mass="69417">MRRSVLGVVGAGGLIADAILAEIPNSRAIAAGAEADDCALIVESNDGWHAPAARPDRAKPLLPIHTEVWRVVIGPLDIPGVPGCVRCAETRRGLAETDPAAREAVRRQNAADLATRGPTALTASAAALVAALVADEWRRFDEDCRTSGALIFVDLRDLSVSRHPFLPDPLCEICGEPEIDTAEAARFEIRPAAKLGPHTYRVRDIQTEFDRLRELYVDRECGVIRELSRGNQGGLAVAAAPFGMRTGGVERGYGRTSSYRSSELIAVLEALERYGGLYPGGKRTAVRACYREIADHALDPRTLAGHAPHSYDLADFGFVPFHDTRECAWVWGYSFMKEEPILVPESYAYYRVPPRPDEPQRSFYEISNGCALGGCAEEAVLYGILETIERDAFLLTWYARLSVPRIDPGSVSPATAILTATIEREFGYEIQLFDTTMEHGIPSVWAMAVDPSEDPDRPKVVCAAGSHLEAEPALRSALSELGPILSGLVRGYPAEAERAAVMAADPDAVRAMSDHSVLYGHRGVVDRLDFLLKHSGTAAMRASGPSPTGDLGEDLRNVIERLSRCGLDVIVVDQTTPEHRAGDLACVKVIIPGTLPMTFGHRFRRIEGVSRLLTVPAQLGYARGELSMAELNPHPHPFP</sequence>
<dbReference type="InterPro" id="IPR003776">
    <property type="entry name" value="YcaO-like_dom"/>
</dbReference>
<keyword evidence="2" id="KW-0808">Transferase</keyword>
<dbReference type="PROSITE" id="PS51664">
    <property type="entry name" value="YCAO"/>
    <property type="match status" value="1"/>
</dbReference>
<dbReference type="NCBIfam" id="TIGR03604">
    <property type="entry name" value="TOMM_cyclo_SagD"/>
    <property type="match status" value="1"/>
</dbReference>
<dbReference type="Proteomes" id="UP000254869">
    <property type="component" value="Unassembled WGS sequence"/>
</dbReference>
<evidence type="ECO:0000313" key="3">
    <source>
        <dbReference type="Proteomes" id="UP000254869"/>
    </source>
</evidence>
<name>A0A370I6V6_9NOCA</name>
<gene>
    <name evidence="2" type="ORF">DFR76_104222</name>
</gene>
<proteinExistence type="predicted"/>
<dbReference type="Pfam" id="PF02624">
    <property type="entry name" value="YcaO"/>
    <property type="match status" value="1"/>
</dbReference>
<dbReference type="RefSeq" id="WP_067999472.1">
    <property type="nucleotide sequence ID" value="NZ_QQBC01000004.1"/>
</dbReference>
<dbReference type="GO" id="GO:0005840">
    <property type="term" value="C:ribosome"/>
    <property type="evidence" value="ECO:0007669"/>
    <property type="project" value="UniProtKB-KW"/>
</dbReference>
<keyword evidence="2" id="KW-0689">Ribosomal protein</keyword>
<accession>A0A370I6V6</accession>
<feature type="domain" description="YcaO" evidence="1">
    <location>
        <begin position="252"/>
        <end position="639"/>
    </location>
</feature>
<dbReference type="PANTHER" id="PTHR37809:SF1">
    <property type="entry name" value="RIBOSOMAL PROTEIN S12 METHYLTHIOTRANSFERASE ACCESSORY FACTOR YCAO"/>
    <property type="match status" value="1"/>
</dbReference>
<comment type="caution">
    <text evidence="2">The sequence shown here is derived from an EMBL/GenBank/DDBJ whole genome shotgun (WGS) entry which is preliminary data.</text>
</comment>
<dbReference type="Gene3D" id="3.30.1330.230">
    <property type="match status" value="1"/>
</dbReference>
<evidence type="ECO:0000313" key="2">
    <source>
        <dbReference type="EMBL" id="RDI66476.1"/>
    </source>
</evidence>